<dbReference type="PANTHER" id="PTHR43792">
    <property type="entry name" value="GNAT FAMILY, PUTATIVE (AFU_ORTHOLOGUE AFUA_3G00765)-RELATED-RELATED"/>
    <property type="match status" value="1"/>
</dbReference>
<evidence type="ECO:0000256" key="2">
    <source>
        <dbReference type="ARBA" id="ARBA00023315"/>
    </source>
</evidence>
<name>A0A1E8EWF7_9CLOT</name>
<keyword evidence="6" id="KW-1185">Reference proteome</keyword>
<evidence type="ECO:0000256" key="3">
    <source>
        <dbReference type="ARBA" id="ARBA00038502"/>
    </source>
</evidence>
<organism evidence="5 6">
    <name type="scientific">Clostridium acetireducens DSM 10703</name>
    <dbReference type="NCBI Taxonomy" id="1121290"/>
    <lineage>
        <taxon>Bacteria</taxon>
        <taxon>Bacillati</taxon>
        <taxon>Bacillota</taxon>
        <taxon>Clostridia</taxon>
        <taxon>Eubacteriales</taxon>
        <taxon>Clostridiaceae</taxon>
        <taxon>Clostridium</taxon>
    </lineage>
</organism>
<dbReference type="InterPro" id="IPR000182">
    <property type="entry name" value="GNAT_dom"/>
</dbReference>
<keyword evidence="1 5" id="KW-0808">Transferase</keyword>
<evidence type="ECO:0000313" key="5">
    <source>
        <dbReference type="EMBL" id="OFI04969.1"/>
    </source>
</evidence>
<reference evidence="5 6" key="1">
    <citation type="submission" date="2016-06" db="EMBL/GenBank/DDBJ databases">
        <title>Genome sequence of Clostridium acetireducens DSM 10703.</title>
        <authorList>
            <person name="Poehlein A."/>
            <person name="Fluechter S."/>
            <person name="Duerre P."/>
            <person name="Daniel R."/>
        </authorList>
    </citation>
    <scope>NUCLEOTIDE SEQUENCE [LARGE SCALE GENOMIC DNA]</scope>
    <source>
        <strain evidence="5 6">DSM 10703</strain>
    </source>
</reference>
<evidence type="ECO:0000259" key="4">
    <source>
        <dbReference type="PROSITE" id="PS51186"/>
    </source>
</evidence>
<keyword evidence="2 5" id="KW-0012">Acyltransferase</keyword>
<dbReference type="InterPro" id="IPR016181">
    <property type="entry name" value="Acyl_CoA_acyltransferase"/>
</dbReference>
<proteinExistence type="inferred from homology"/>
<dbReference type="PROSITE" id="PS51186">
    <property type="entry name" value="GNAT"/>
    <property type="match status" value="1"/>
</dbReference>
<evidence type="ECO:0000313" key="6">
    <source>
        <dbReference type="Proteomes" id="UP000175744"/>
    </source>
</evidence>
<comment type="similarity">
    <text evidence="3">Belongs to the acetyltransferase family. RimJ subfamily.</text>
</comment>
<dbReference type="PATRIC" id="fig|1121290.3.peg.2000"/>
<comment type="caution">
    <text evidence="5">The sequence shown here is derived from an EMBL/GenBank/DDBJ whole genome shotgun (WGS) entry which is preliminary data.</text>
</comment>
<gene>
    <name evidence="5" type="primary">ydaF_3</name>
    <name evidence="5" type="ORF">CLOACE_19830</name>
</gene>
<dbReference type="Proteomes" id="UP000175744">
    <property type="component" value="Unassembled WGS sequence"/>
</dbReference>
<feature type="domain" description="N-acetyltransferase" evidence="4">
    <location>
        <begin position="160"/>
        <end position="314"/>
    </location>
</feature>
<dbReference type="SUPFAM" id="SSF55729">
    <property type="entry name" value="Acyl-CoA N-acyltransferases (Nat)"/>
    <property type="match status" value="1"/>
</dbReference>
<dbReference type="PANTHER" id="PTHR43792:SF8">
    <property type="entry name" value="[RIBOSOMAL PROTEIN US5]-ALANINE N-ACETYLTRANSFERASE"/>
    <property type="match status" value="1"/>
</dbReference>
<sequence length="315" mass="36670">MVFSNKNSITIDALNKEKNEFIIKDSIGITIGRIFIIEFISMSKYCSMRLKFYKKSNNSRIQLKKVLKKITKYAFEYKKINKVNIIVDENMDTIPFLDLGFYLEGIISNSIILNNVYKDELMFGTDYYNESSSNITRNVVLSSKNLELKVLTPSKAEEVLNYYINNKEHLKYFEPSRDEDFYTLESQKKNLIESYKQFLNGVSVNFGIYKDKKFIGKVQLSNIVMGSFKNAFIGYSIDKFEQGKGYMKEAVKLVLNYAFNEIGLHRIEASTLVDNIKSQKVLLGCGFKKIGLNKRYLFINGKWRDHITFYNTVDK</sequence>
<dbReference type="STRING" id="1121290.CLAOCE_19830"/>
<dbReference type="EC" id="2.3.1.-" evidence="5"/>
<dbReference type="Gene3D" id="3.40.630.30">
    <property type="match status" value="2"/>
</dbReference>
<dbReference type="GO" id="GO:0005737">
    <property type="term" value="C:cytoplasm"/>
    <property type="evidence" value="ECO:0007669"/>
    <property type="project" value="TreeGrafter"/>
</dbReference>
<accession>A0A1E8EWF7</accession>
<evidence type="ECO:0000256" key="1">
    <source>
        <dbReference type="ARBA" id="ARBA00022679"/>
    </source>
</evidence>
<dbReference type="GO" id="GO:0008999">
    <property type="term" value="F:protein-N-terminal-alanine acetyltransferase activity"/>
    <property type="evidence" value="ECO:0007669"/>
    <property type="project" value="TreeGrafter"/>
</dbReference>
<dbReference type="Pfam" id="PF13302">
    <property type="entry name" value="Acetyltransf_3"/>
    <property type="match status" value="1"/>
</dbReference>
<dbReference type="AlphaFoldDB" id="A0A1E8EWF7"/>
<dbReference type="OrthoDB" id="9801656at2"/>
<dbReference type="EMBL" id="LZFO01000037">
    <property type="protein sequence ID" value="OFI04969.1"/>
    <property type="molecule type" value="Genomic_DNA"/>
</dbReference>
<protein>
    <submittedName>
        <fullName evidence="5">Putative ribosomal N-acetyltransferase YdaF</fullName>
        <ecNumber evidence="5">2.3.1.-</ecNumber>
    </submittedName>
</protein>
<dbReference type="InterPro" id="IPR051531">
    <property type="entry name" value="N-acetyltransferase"/>
</dbReference>
<dbReference type="RefSeq" id="WP_070110941.1">
    <property type="nucleotide sequence ID" value="NZ_LZFO01000037.1"/>
</dbReference>